<evidence type="ECO:0000259" key="1">
    <source>
        <dbReference type="PROSITE" id="PS50021"/>
    </source>
</evidence>
<sequence length="105" mass="11953">MLSRKDLQEWCRITCAGYPNVEIQNLSSSFRDGLAFCAIIHKHRPHFIDFSSLSKDNVYHNNKLAFEVAEAKLGIPALLDPKDMLSTQDLNSFFFFLNEISGSQV</sequence>
<gene>
    <name evidence="2" type="primary">MICALL1</name>
    <name evidence="2" type="synonym">LOC101172084</name>
</gene>
<protein>
    <submittedName>
        <fullName evidence="2">MICAL like 1</fullName>
    </submittedName>
</protein>
<dbReference type="Proteomes" id="UP000001038">
    <property type="component" value="Chromosome 8"/>
</dbReference>
<dbReference type="SUPFAM" id="SSF47576">
    <property type="entry name" value="Calponin-homology domain, CH-domain"/>
    <property type="match status" value="1"/>
</dbReference>
<name>A0A3B3HQP7_ORYLA</name>
<dbReference type="InterPro" id="IPR050540">
    <property type="entry name" value="F-actin_Monoox_Mical"/>
</dbReference>
<accession>A0A3B3HQP7</accession>
<dbReference type="GeneTree" id="ENSGT00940000156057"/>
<dbReference type="Gene3D" id="1.10.418.10">
    <property type="entry name" value="Calponin-like domain"/>
    <property type="match status" value="1"/>
</dbReference>
<organism evidence="2 3">
    <name type="scientific">Oryzias latipes</name>
    <name type="common">Japanese rice fish</name>
    <name type="synonym">Japanese killifish</name>
    <dbReference type="NCBI Taxonomy" id="8090"/>
    <lineage>
        <taxon>Eukaryota</taxon>
        <taxon>Metazoa</taxon>
        <taxon>Chordata</taxon>
        <taxon>Craniata</taxon>
        <taxon>Vertebrata</taxon>
        <taxon>Euteleostomi</taxon>
        <taxon>Actinopterygii</taxon>
        <taxon>Neopterygii</taxon>
        <taxon>Teleostei</taxon>
        <taxon>Neoteleostei</taxon>
        <taxon>Acanthomorphata</taxon>
        <taxon>Ovalentaria</taxon>
        <taxon>Atherinomorphae</taxon>
        <taxon>Beloniformes</taxon>
        <taxon>Adrianichthyidae</taxon>
        <taxon>Oryziinae</taxon>
        <taxon>Oryzias</taxon>
    </lineage>
</organism>
<keyword evidence="3" id="KW-1185">Reference proteome</keyword>
<dbReference type="PROSITE" id="PS50021">
    <property type="entry name" value="CH"/>
    <property type="match status" value="1"/>
</dbReference>
<dbReference type="Bgee" id="ENSORLG00000014574">
    <property type="expression patterns" value="Expressed in pharyngeal gill and 12 other cell types or tissues"/>
</dbReference>
<dbReference type="SMART" id="SM00033">
    <property type="entry name" value="CH"/>
    <property type="match status" value="1"/>
</dbReference>
<reference evidence="2" key="3">
    <citation type="submission" date="2025-09" db="UniProtKB">
        <authorList>
            <consortium name="Ensembl"/>
        </authorList>
    </citation>
    <scope>IDENTIFICATION</scope>
    <source>
        <strain evidence="2">Hd-rR</strain>
    </source>
</reference>
<dbReference type="InterPro" id="IPR036872">
    <property type="entry name" value="CH_dom_sf"/>
</dbReference>
<dbReference type="InterPro" id="IPR001715">
    <property type="entry name" value="CH_dom"/>
</dbReference>
<dbReference type="PANTHER" id="PTHR23167">
    <property type="entry name" value="CALPONIN HOMOLOGY DOMAIN-CONTAINING PROTEIN DDB_G0272472-RELATED"/>
    <property type="match status" value="1"/>
</dbReference>
<dbReference type="AlphaFoldDB" id="A0A3B3HQP7"/>
<dbReference type="Ensembl" id="ENSORLT00000032819.1">
    <property type="protein sequence ID" value="ENSORLP00000033627.1"/>
    <property type="gene ID" value="ENSORLG00000014574.2"/>
</dbReference>
<dbReference type="Pfam" id="PF00307">
    <property type="entry name" value="CH"/>
    <property type="match status" value="1"/>
</dbReference>
<evidence type="ECO:0000313" key="2">
    <source>
        <dbReference type="Ensembl" id="ENSORLP00000033627.1"/>
    </source>
</evidence>
<dbReference type="PANTHER" id="PTHR23167:SF89">
    <property type="entry name" value="MICAL-LIKE PROTEIN 1"/>
    <property type="match status" value="1"/>
</dbReference>
<feature type="domain" description="Calponin-homology (CH)" evidence="1">
    <location>
        <begin position="1"/>
        <end position="104"/>
    </location>
</feature>
<proteinExistence type="predicted"/>
<reference evidence="2 3" key="1">
    <citation type="journal article" date="2007" name="Nature">
        <title>The medaka draft genome and insights into vertebrate genome evolution.</title>
        <authorList>
            <person name="Kasahara M."/>
            <person name="Naruse K."/>
            <person name="Sasaki S."/>
            <person name="Nakatani Y."/>
            <person name="Qu W."/>
            <person name="Ahsan B."/>
            <person name="Yamada T."/>
            <person name="Nagayasu Y."/>
            <person name="Doi K."/>
            <person name="Kasai Y."/>
            <person name="Jindo T."/>
            <person name="Kobayashi D."/>
            <person name="Shimada A."/>
            <person name="Toyoda A."/>
            <person name="Kuroki Y."/>
            <person name="Fujiyama A."/>
            <person name="Sasaki T."/>
            <person name="Shimizu A."/>
            <person name="Asakawa S."/>
            <person name="Shimizu N."/>
            <person name="Hashimoto S."/>
            <person name="Yang J."/>
            <person name="Lee Y."/>
            <person name="Matsushima K."/>
            <person name="Sugano S."/>
            <person name="Sakaizumi M."/>
            <person name="Narita T."/>
            <person name="Ohishi K."/>
            <person name="Haga S."/>
            <person name="Ohta F."/>
            <person name="Nomoto H."/>
            <person name="Nogata K."/>
            <person name="Morishita T."/>
            <person name="Endo T."/>
            <person name="Shin-I T."/>
            <person name="Takeda H."/>
            <person name="Morishita S."/>
            <person name="Kohara Y."/>
        </authorList>
    </citation>
    <scope>NUCLEOTIDE SEQUENCE [LARGE SCALE GENOMIC DNA]</scope>
    <source>
        <strain evidence="2 3">Hd-rR</strain>
    </source>
</reference>
<evidence type="ECO:0000313" key="3">
    <source>
        <dbReference type="Proteomes" id="UP000001038"/>
    </source>
</evidence>
<reference evidence="2" key="2">
    <citation type="submission" date="2025-08" db="UniProtKB">
        <authorList>
            <consortium name="Ensembl"/>
        </authorList>
    </citation>
    <scope>IDENTIFICATION</scope>
    <source>
        <strain evidence="2">Hd-rR</strain>
    </source>
</reference>